<proteinExistence type="predicted"/>
<organism evidence="2 3">
    <name type="scientific">Monilinia fructicola</name>
    <name type="common">Brown rot fungus</name>
    <name type="synonym">Ciboria fructicola</name>
    <dbReference type="NCBI Taxonomy" id="38448"/>
    <lineage>
        <taxon>Eukaryota</taxon>
        <taxon>Fungi</taxon>
        <taxon>Dikarya</taxon>
        <taxon>Ascomycota</taxon>
        <taxon>Pezizomycotina</taxon>
        <taxon>Leotiomycetes</taxon>
        <taxon>Helotiales</taxon>
        <taxon>Sclerotiniaceae</taxon>
        <taxon>Monilinia</taxon>
    </lineage>
</organism>
<accession>A0A5M9JX47</accession>
<feature type="region of interest" description="Disordered" evidence="1">
    <location>
        <begin position="170"/>
        <end position="239"/>
    </location>
</feature>
<reference evidence="2 3" key="1">
    <citation type="submission" date="2019-06" db="EMBL/GenBank/DDBJ databases">
        <title>Genome Sequence of the Brown Rot Fungal Pathogen Monilinia fructicola.</title>
        <authorList>
            <person name="De Miccolis Angelini R.M."/>
            <person name="Landi L."/>
            <person name="Abate D."/>
            <person name="Pollastro S."/>
            <person name="Romanazzi G."/>
            <person name="Faretra F."/>
        </authorList>
    </citation>
    <scope>NUCLEOTIDE SEQUENCE [LARGE SCALE GENOMIC DNA]</scope>
    <source>
        <strain evidence="2 3">Mfrc123</strain>
    </source>
</reference>
<feature type="compositionally biased region" description="Basic and acidic residues" evidence="1">
    <location>
        <begin position="216"/>
        <end position="231"/>
    </location>
</feature>
<dbReference type="Proteomes" id="UP000322873">
    <property type="component" value="Unassembled WGS sequence"/>
</dbReference>
<protein>
    <submittedName>
        <fullName evidence="2">Uncharacterized protein</fullName>
    </submittedName>
</protein>
<name>A0A5M9JX47_MONFR</name>
<comment type="caution">
    <text evidence="2">The sequence shown here is derived from an EMBL/GenBank/DDBJ whole genome shotgun (WGS) entry which is preliminary data.</text>
</comment>
<feature type="compositionally biased region" description="Low complexity" evidence="1">
    <location>
        <begin position="191"/>
        <end position="200"/>
    </location>
</feature>
<evidence type="ECO:0000313" key="3">
    <source>
        <dbReference type="Proteomes" id="UP000322873"/>
    </source>
</evidence>
<gene>
    <name evidence="2" type="ORF">EYC84_005630</name>
</gene>
<feature type="compositionally biased region" description="Basic and acidic residues" evidence="1">
    <location>
        <begin position="1"/>
        <end position="12"/>
    </location>
</feature>
<sequence>MSNSGEKARDPSYRSTTRRGPQRNLPNNFERSTFDTDNSATQVRRETTSSHLARYAHPSKPLHDQARVAIRPRNTHSLQAPTFVVGAPYATNPTQSVESAVSALSINSSQFCQRRYKGETNFDAEPTFSDFCSQVSLPASTRPDFHRRATQPEVDREAIEKWVSQVASALSVPSVEPTKRREAPTSRSRHAQSSSVSVSTRDVRRRRTVKGCSYPKTKERGGGKTREERSFQEPFAKRR</sequence>
<keyword evidence="3" id="KW-1185">Reference proteome</keyword>
<feature type="region of interest" description="Disordered" evidence="1">
    <location>
        <begin position="1"/>
        <end position="60"/>
    </location>
</feature>
<dbReference type="AlphaFoldDB" id="A0A5M9JX47"/>
<feature type="compositionally biased region" description="Polar residues" evidence="1">
    <location>
        <begin position="22"/>
        <end position="42"/>
    </location>
</feature>
<evidence type="ECO:0000313" key="2">
    <source>
        <dbReference type="EMBL" id="KAA8574108.1"/>
    </source>
</evidence>
<evidence type="ECO:0000256" key="1">
    <source>
        <dbReference type="SAM" id="MobiDB-lite"/>
    </source>
</evidence>
<dbReference type="EMBL" id="VICG01000003">
    <property type="protein sequence ID" value="KAA8574108.1"/>
    <property type="molecule type" value="Genomic_DNA"/>
</dbReference>